<accession>A0AA38ISV8</accession>
<keyword evidence="1" id="KW-1133">Transmembrane helix</keyword>
<organism evidence="3 4">
    <name type="scientific">Zophobas morio</name>
    <dbReference type="NCBI Taxonomy" id="2755281"/>
    <lineage>
        <taxon>Eukaryota</taxon>
        <taxon>Metazoa</taxon>
        <taxon>Ecdysozoa</taxon>
        <taxon>Arthropoda</taxon>
        <taxon>Hexapoda</taxon>
        <taxon>Insecta</taxon>
        <taxon>Pterygota</taxon>
        <taxon>Neoptera</taxon>
        <taxon>Endopterygota</taxon>
        <taxon>Coleoptera</taxon>
        <taxon>Polyphaga</taxon>
        <taxon>Cucujiformia</taxon>
        <taxon>Tenebrionidae</taxon>
        <taxon>Zophobas</taxon>
    </lineage>
</organism>
<dbReference type="AlphaFoldDB" id="A0AA38ISV8"/>
<feature type="transmembrane region" description="Helical" evidence="1">
    <location>
        <begin position="12"/>
        <end position="37"/>
    </location>
</feature>
<comment type="caution">
    <text evidence="3">The sequence shown here is derived from an EMBL/GenBank/DDBJ whole genome shotgun (WGS) entry which is preliminary data.</text>
</comment>
<reference evidence="3" key="1">
    <citation type="journal article" date="2023" name="G3 (Bethesda)">
        <title>Whole genome assemblies of Zophobas morio and Tenebrio molitor.</title>
        <authorList>
            <person name="Kaur S."/>
            <person name="Stinson S.A."/>
            <person name="diCenzo G.C."/>
        </authorList>
    </citation>
    <scope>NUCLEOTIDE SEQUENCE</scope>
    <source>
        <strain evidence="3">QUZm001</strain>
    </source>
</reference>
<dbReference type="Proteomes" id="UP001168821">
    <property type="component" value="Unassembled WGS sequence"/>
</dbReference>
<dbReference type="PROSITE" id="PS00498">
    <property type="entry name" value="TYROSINASE_2"/>
    <property type="match status" value="1"/>
</dbReference>
<proteinExistence type="predicted"/>
<protein>
    <recommendedName>
        <fullName evidence="2">Tyrosinase copper-binding domain-containing protein</fullName>
    </recommendedName>
</protein>
<feature type="transmembrane region" description="Helical" evidence="1">
    <location>
        <begin position="160"/>
        <end position="184"/>
    </location>
</feature>
<dbReference type="GO" id="GO:0016491">
    <property type="term" value="F:oxidoreductase activity"/>
    <property type="evidence" value="ECO:0007669"/>
    <property type="project" value="InterPro"/>
</dbReference>
<feature type="domain" description="Tyrosinase copper-binding" evidence="2">
    <location>
        <begin position="59"/>
        <end position="70"/>
    </location>
</feature>
<evidence type="ECO:0000256" key="1">
    <source>
        <dbReference type="SAM" id="Phobius"/>
    </source>
</evidence>
<dbReference type="InterPro" id="IPR002227">
    <property type="entry name" value="Tyrosinase_Cu-bd"/>
</dbReference>
<name>A0AA38ISV8_9CUCU</name>
<gene>
    <name evidence="3" type="ORF">Zmor_005131</name>
</gene>
<evidence type="ECO:0000259" key="2">
    <source>
        <dbReference type="PROSITE" id="PS00498"/>
    </source>
</evidence>
<keyword evidence="4" id="KW-1185">Reference proteome</keyword>
<evidence type="ECO:0000313" key="4">
    <source>
        <dbReference type="Proteomes" id="UP001168821"/>
    </source>
</evidence>
<feature type="transmembrane region" description="Helical" evidence="1">
    <location>
        <begin position="79"/>
        <end position="98"/>
    </location>
</feature>
<keyword evidence="1" id="KW-0472">Membrane</keyword>
<evidence type="ECO:0000313" key="3">
    <source>
        <dbReference type="EMBL" id="KAJ3660693.1"/>
    </source>
</evidence>
<sequence length="252" mass="28613">MPLSNYQKAIGYISGVLGTLQAIIWFILSLLCLIYYYKDITITSRSLSILEAIYVKFLDPNFFYWHYSSDDVIIEPAAFAAYNWVYIFIDVLWFAVSVNQIIDFSTNSKGLYKSIRSFIAATVIVSVLDVIFVVSLGIDYNETCVNSEWELNTELCDKALIPVLIISAKVFVLWVLNVIFVYMLRHIATKLQMEILEVGLQTWTVTPVTIYSPEPPPPPVNTLIVEETIVVMAVQASVDSPTSDTLDGRYRY</sequence>
<dbReference type="EMBL" id="JALNTZ010000002">
    <property type="protein sequence ID" value="KAJ3660693.1"/>
    <property type="molecule type" value="Genomic_DNA"/>
</dbReference>
<keyword evidence="1" id="KW-0812">Transmembrane</keyword>
<feature type="transmembrane region" description="Helical" evidence="1">
    <location>
        <begin position="118"/>
        <end position="140"/>
    </location>
</feature>